<protein>
    <recommendedName>
        <fullName evidence="5">Cupredoxin</fullName>
    </recommendedName>
</protein>
<evidence type="ECO:0000256" key="2">
    <source>
        <dbReference type="SAM" id="SignalP"/>
    </source>
</evidence>
<evidence type="ECO:0000256" key="1">
    <source>
        <dbReference type="SAM" id="MobiDB-lite"/>
    </source>
</evidence>
<dbReference type="CDD" id="cd00920">
    <property type="entry name" value="Cupredoxin"/>
    <property type="match status" value="3"/>
</dbReference>
<dbReference type="InParanoid" id="A0A3N4KRK9"/>
<sequence>MRIPTILLAALLPLLASAVALPESSDCATGLIPTTTTTKTVYNDKRTATSDCSIPTTTITKTVYNDKRNPTSTSSAPAAKFTVKVGGLQGNVIGGTPILKYDPEFIDGAKVGDVVAFQFLANNHTVTQADFAAPCVPKAGAFDTGFMPNTANTLGAVTSFFTVKDTNPAWFYCAQPGNGKPHCQAGMVFAINPPKSGDKTLDAFRSAAALVPVPSSNPATATTTTPSVARATYMVKVGGRGDDGKPILKYDPETVNAKAGDIVKFNFLLANHTVTQSSFDTPCTGIDGGFKTGIQSNPGNVDGLFIKEFIVVDDKPVWFYCGFGAHCQAGMVFSINPGNKFDEFKSKAKASPPKNATGGSGGNGGSNAIITEPVTHIVIVGGLSNDGKTPMLRYMPDNVIAKPGDKILFDFKAANHTVTQSSFEQPCQALDGGFKSGVRMNPTDITGLSTFQIDVKDDKPIWVYCGVGTHCQKGMVFAVNAGNKLSDFQTAAKNSAPRSS</sequence>
<feature type="region of interest" description="Disordered" evidence="1">
    <location>
        <begin position="344"/>
        <end position="366"/>
    </location>
</feature>
<feature type="signal peptide" evidence="2">
    <location>
        <begin position="1"/>
        <end position="20"/>
    </location>
</feature>
<evidence type="ECO:0008006" key="5">
    <source>
        <dbReference type="Google" id="ProtNLM"/>
    </source>
</evidence>
<keyword evidence="2" id="KW-0732">Signal</keyword>
<dbReference type="Proteomes" id="UP000277580">
    <property type="component" value="Unassembled WGS sequence"/>
</dbReference>
<gene>
    <name evidence="3" type="ORF">P167DRAFT_522045</name>
</gene>
<dbReference type="Gene3D" id="2.60.40.420">
    <property type="entry name" value="Cupredoxins - blue copper proteins"/>
    <property type="match status" value="3"/>
</dbReference>
<dbReference type="OrthoDB" id="2331100at2759"/>
<dbReference type="STRING" id="1392247.A0A3N4KRK9"/>
<accession>A0A3N4KRK9</accession>
<dbReference type="AlphaFoldDB" id="A0A3N4KRK9"/>
<name>A0A3N4KRK9_9PEZI</name>
<dbReference type="InterPro" id="IPR052953">
    <property type="entry name" value="Ser-rich/MCO-related"/>
</dbReference>
<dbReference type="PANTHER" id="PTHR34883">
    <property type="entry name" value="SERINE-RICH PROTEIN, PUTATIVE-RELATED-RELATED"/>
    <property type="match status" value="1"/>
</dbReference>
<dbReference type="PANTHER" id="PTHR34883:SF15">
    <property type="entry name" value="EXTRACELLULAR SERINE-RICH PROTEIN"/>
    <property type="match status" value="1"/>
</dbReference>
<evidence type="ECO:0000313" key="3">
    <source>
        <dbReference type="EMBL" id="RPB13183.1"/>
    </source>
</evidence>
<keyword evidence="4" id="KW-1185">Reference proteome</keyword>
<dbReference type="SUPFAM" id="SSF49503">
    <property type="entry name" value="Cupredoxins"/>
    <property type="match status" value="3"/>
</dbReference>
<organism evidence="3 4">
    <name type="scientific">Morchella conica CCBAS932</name>
    <dbReference type="NCBI Taxonomy" id="1392247"/>
    <lineage>
        <taxon>Eukaryota</taxon>
        <taxon>Fungi</taxon>
        <taxon>Dikarya</taxon>
        <taxon>Ascomycota</taxon>
        <taxon>Pezizomycotina</taxon>
        <taxon>Pezizomycetes</taxon>
        <taxon>Pezizales</taxon>
        <taxon>Morchellaceae</taxon>
        <taxon>Morchella</taxon>
    </lineage>
</organism>
<reference evidence="3 4" key="1">
    <citation type="journal article" date="2018" name="Nat. Ecol. Evol.">
        <title>Pezizomycetes genomes reveal the molecular basis of ectomycorrhizal truffle lifestyle.</title>
        <authorList>
            <person name="Murat C."/>
            <person name="Payen T."/>
            <person name="Noel B."/>
            <person name="Kuo A."/>
            <person name="Morin E."/>
            <person name="Chen J."/>
            <person name="Kohler A."/>
            <person name="Krizsan K."/>
            <person name="Balestrini R."/>
            <person name="Da Silva C."/>
            <person name="Montanini B."/>
            <person name="Hainaut M."/>
            <person name="Levati E."/>
            <person name="Barry K.W."/>
            <person name="Belfiori B."/>
            <person name="Cichocki N."/>
            <person name="Clum A."/>
            <person name="Dockter R.B."/>
            <person name="Fauchery L."/>
            <person name="Guy J."/>
            <person name="Iotti M."/>
            <person name="Le Tacon F."/>
            <person name="Lindquist E.A."/>
            <person name="Lipzen A."/>
            <person name="Malagnac F."/>
            <person name="Mello A."/>
            <person name="Molinier V."/>
            <person name="Miyauchi S."/>
            <person name="Poulain J."/>
            <person name="Riccioni C."/>
            <person name="Rubini A."/>
            <person name="Sitrit Y."/>
            <person name="Splivallo R."/>
            <person name="Traeger S."/>
            <person name="Wang M."/>
            <person name="Zifcakova L."/>
            <person name="Wipf D."/>
            <person name="Zambonelli A."/>
            <person name="Paolocci F."/>
            <person name="Nowrousian M."/>
            <person name="Ottonello S."/>
            <person name="Baldrian P."/>
            <person name="Spatafora J.W."/>
            <person name="Henrissat B."/>
            <person name="Nagy L.G."/>
            <person name="Aury J.M."/>
            <person name="Wincker P."/>
            <person name="Grigoriev I.V."/>
            <person name="Bonfante P."/>
            <person name="Martin F.M."/>
        </authorList>
    </citation>
    <scope>NUCLEOTIDE SEQUENCE [LARGE SCALE GENOMIC DNA]</scope>
    <source>
        <strain evidence="3 4">CCBAS932</strain>
    </source>
</reference>
<feature type="chain" id="PRO_5018065604" description="Cupredoxin" evidence="2">
    <location>
        <begin position="21"/>
        <end position="500"/>
    </location>
</feature>
<dbReference type="InterPro" id="IPR008972">
    <property type="entry name" value="Cupredoxin"/>
</dbReference>
<dbReference type="EMBL" id="ML119124">
    <property type="protein sequence ID" value="RPB13183.1"/>
    <property type="molecule type" value="Genomic_DNA"/>
</dbReference>
<proteinExistence type="predicted"/>
<evidence type="ECO:0000313" key="4">
    <source>
        <dbReference type="Proteomes" id="UP000277580"/>
    </source>
</evidence>